<dbReference type="EMBL" id="BOMI01000121">
    <property type="protein sequence ID" value="GID77503.1"/>
    <property type="molecule type" value="Genomic_DNA"/>
</dbReference>
<dbReference type="Pfam" id="PF00501">
    <property type="entry name" value="AMP-binding"/>
    <property type="match status" value="1"/>
</dbReference>
<proteinExistence type="predicted"/>
<feature type="domain" description="AMP-binding enzyme C-terminal" evidence="3">
    <location>
        <begin position="449"/>
        <end position="523"/>
    </location>
</feature>
<dbReference type="RefSeq" id="WP_203771547.1">
    <property type="nucleotide sequence ID" value="NZ_BAAABO010000002.1"/>
</dbReference>
<dbReference type="SUPFAM" id="SSF56801">
    <property type="entry name" value="Acetyl-CoA synthetase-like"/>
    <property type="match status" value="1"/>
</dbReference>
<dbReference type="Gene3D" id="3.30.300.30">
    <property type="match status" value="1"/>
</dbReference>
<gene>
    <name evidence="4" type="ORF">Ade02nite_61440</name>
</gene>
<dbReference type="InterPro" id="IPR020845">
    <property type="entry name" value="AMP-binding_CS"/>
</dbReference>
<evidence type="ECO:0000259" key="3">
    <source>
        <dbReference type="Pfam" id="PF13193"/>
    </source>
</evidence>
<feature type="domain" description="AMP-dependent synthetase/ligase" evidence="2">
    <location>
        <begin position="34"/>
        <end position="391"/>
    </location>
</feature>
<evidence type="ECO:0000259" key="2">
    <source>
        <dbReference type="Pfam" id="PF00501"/>
    </source>
</evidence>
<reference evidence="4 5" key="1">
    <citation type="submission" date="2021-01" db="EMBL/GenBank/DDBJ databases">
        <title>Whole genome shotgun sequence of Actinoplanes deccanensis NBRC 13994.</title>
        <authorList>
            <person name="Komaki H."/>
            <person name="Tamura T."/>
        </authorList>
    </citation>
    <scope>NUCLEOTIDE SEQUENCE [LARGE SCALE GENOMIC DNA]</scope>
    <source>
        <strain evidence="4 5">NBRC 13994</strain>
    </source>
</reference>
<name>A0ABQ3YBZ3_9ACTN</name>
<evidence type="ECO:0000313" key="5">
    <source>
        <dbReference type="Proteomes" id="UP000609879"/>
    </source>
</evidence>
<evidence type="ECO:0000313" key="4">
    <source>
        <dbReference type="EMBL" id="GID77503.1"/>
    </source>
</evidence>
<dbReference type="PROSITE" id="PS00455">
    <property type="entry name" value="AMP_BINDING"/>
    <property type="match status" value="1"/>
</dbReference>
<protein>
    <submittedName>
        <fullName evidence="4">Cyclohexanecarboxylate-CoA ligase</fullName>
    </submittedName>
</protein>
<dbReference type="Gene3D" id="3.40.50.12780">
    <property type="entry name" value="N-terminal domain of ligase-like"/>
    <property type="match status" value="1"/>
</dbReference>
<sequence>MTDVLRDFRAPADLARRYRAAGVWRDTGPIADLDRWRREQPGATAIVQYRDGAAGETLTYADYALRVERFAAARHSLGVRAGDVVAVWLPNVWQVSALLLACARLGAVTAPILPTIGPRELSKMLARTGATVCVTVGANAGVLAAAAPGVRHRVLLGGAAGGDISFEEYFERTAWERRHPMGLGAADEDPDRAAIVLFTSGTSGEPKGVVHSFNTIYAGISAIAAAERVGPGDTMFIPHALTFIGGILYGITMPLLAGAASVVLDRWDGETGLRLLRESHVTVMFAAPVFFQDLLRAVRRDPAPLPPLRLAVTGATTVPPRLVREVPEVLGVALRTLWGMTEVAAQTWTRATDPADRGTASDGSPGPGLEVGLRTLDGEGAARLFVRGAGVALATLGRDGGRLRVLAEHDDGWYDTGDLARPDGHGGIRILGRVADRIGGSLLIPVNDVESELLEHPSIDDVAVVGYLDETGYERPCAVVVAHEPVPSLAGLREFLTGRGMTEWYQPDRLEVRDRLPRNSAGKVLKAQLRESLR</sequence>
<keyword evidence="5" id="KW-1185">Reference proteome</keyword>
<dbReference type="PANTHER" id="PTHR43201:SF32">
    <property type="entry name" value="2-SUCCINYLBENZOATE--COA LIGASE, CHLOROPLASTIC_PEROXISOMAL"/>
    <property type="match status" value="1"/>
</dbReference>
<dbReference type="PANTHER" id="PTHR43201">
    <property type="entry name" value="ACYL-COA SYNTHETASE"/>
    <property type="match status" value="1"/>
</dbReference>
<dbReference type="Proteomes" id="UP000609879">
    <property type="component" value="Unassembled WGS sequence"/>
</dbReference>
<accession>A0ABQ3YBZ3</accession>
<dbReference type="Pfam" id="PF13193">
    <property type="entry name" value="AMP-binding_C"/>
    <property type="match status" value="1"/>
</dbReference>
<dbReference type="InterPro" id="IPR045851">
    <property type="entry name" value="AMP-bd_C_sf"/>
</dbReference>
<keyword evidence="4" id="KW-0436">Ligase</keyword>
<comment type="caution">
    <text evidence="4">The sequence shown here is derived from an EMBL/GenBank/DDBJ whole genome shotgun (WGS) entry which is preliminary data.</text>
</comment>
<dbReference type="InterPro" id="IPR042099">
    <property type="entry name" value="ANL_N_sf"/>
</dbReference>
<dbReference type="InterPro" id="IPR000873">
    <property type="entry name" value="AMP-dep_synth/lig_dom"/>
</dbReference>
<evidence type="ECO:0000256" key="1">
    <source>
        <dbReference type="SAM" id="MobiDB-lite"/>
    </source>
</evidence>
<dbReference type="InterPro" id="IPR025110">
    <property type="entry name" value="AMP-bd_C"/>
</dbReference>
<dbReference type="GO" id="GO:0016874">
    <property type="term" value="F:ligase activity"/>
    <property type="evidence" value="ECO:0007669"/>
    <property type="project" value="UniProtKB-KW"/>
</dbReference>
<feature type="region of interest" description="Disordered" evidence="1">
    <location>
        <begin position="349"/>
        <end position="371"/>
    </location>
</feature>
<organism evidence="4 5">
    <name type="scientific">Paractinoplanes deccanensis</name>
    <dbReference type="NCBI Taxonomy" id="113561"/>
    <lineage>
        <taxon>Bacteria</taxon>
        <taxon>Bacillati</taxon>
        <taxon>Actinomycetota</taxon>
        <taxon>Actinomycetes</taxon>
        <taxon>Micromonosporales</taxon>
        <taxon>Micromonosporaceae</taxon>
        <taxon>Paractinoplanes</taxon>
    </lineage>
</organism>